<dbReference type="Proteomes" id="UP001302602">
    <property type="component" value="Unassembled WGS sequence"/>
</dbReference>
<comment type="caution">
    <text evidence="2">The sequence shown here is derived from an EMBL/GenBank/DDBJ whole genome shotgun (WGS) entry which is preliminary data.</text>
</comment>
<reference evidence="2" key="1">
    <citation type="journal article" date="2023" name="Mol. Phylogenet. Evol.">
        <title>Genome-scale phylogeny and comparative genomics of the fungal order Sordariales.</title>
        <authorList>
            <person name="Hensen N."/>
            <person name="Bonometti L."/>
            <person name="Westerberg I."/>
            <person name="Brannstrom I.O."/>
            <person name="Guillou S."/>
            <person name="Cros-Aarteil S."/>
            <person name="Calhoun S."/>
            <person name="Haridas S."/>
            <person name="Kuo A."/>
            <person name="Mondo S."/>
            <person name="Pangilinan J."/>
            <person name="Riley R."/>
            <person name="LaButti K."/>
            <person name="Andreopoulos B."/>
            <person name="Lipzen A."/>
            <person name="Chen C."/>
            <person name="Yan M."/>
            <person name="Daum C."/>
            <person name="Ng V."/>
            <person name="Clum A."/>
            <person name="Steindorff A."/>
            <person name="Ohm R.A."/>
            <person name="Martin F."/>
            <person name="Silar P."/>
            <person name="Natvig D.O."/>
            <person name="Lalanne C."/>
            <person name="Gautier V."/>
            <person name="Ament-Velasquez S.L."/>
            <person name="Kruys A."/>
            <person name="Hutchinson M.I."/>
            <person name="Powell A.J."/>
            <person name="Barry K."/>
            <person name="Miller A.N."/>
            <person name="Grigoriev I.V."/>
            <person name="Debuchy R."/>
            <person name="Gladieux P."/>
            <person name="Hiltunen Thoren M."/>
            <person name="Johannesson H."/>
        </authorList>
    </citation>
    <scope>NUCLEOTIDE SEQUENCE</scope>
    <source>
        <strain evidence="2">CBS 731.68</strain>
    </source>
</reference>
<accession>A0AAN6Z2N1</accession>
<name>A0AAN6Z2N1_9PEZI</name>
<feature type="compositionally biased region" description="Basic residues" evidence="1">
    <location>
        <begin position="17"/>
        <end position="33"/>
    </location>
</feature>
<dbReference type="GeneID" id="87824320"/>
<gene>
    <name evidence="2" type="ORF">N657DRAFT_477475</name>
</gene>
<dbReference type="RefSeq" id="XP_062646523.1">
    <property type="nucleotide sequence ID" value="XM_062787550.1"/>
</dbReference>
<proteinExistence type="predicted"/>
<organism evidence="2 3">
    <name type="scientific">Parathielavia appendiculata</name>
    <dbReference type="NCBI Taxonomy" id="2587402"/>
    <lineage>
        <taxon>Eukaryota</taxon>
        <taxon>Fungi</taxon>
        <taxon>Dikarya</taxon>
        <taxon>Ascomycota</taxon>
        <taxon>Pezizomycotina</taxon>
        <taxon>Sordariomycetes</taxon>
        <taxon>Sordariomycetidae</taxon>
        <taxon>Sordariales</taxon>
        <taxon>Chaetomiaceae</taxon>
        <taxon>Parathielavia</taxon>
    </lineage>
</organism>
<reference evidence="2" key="2">
    <citation type="submission" date="2023-05" db="EMBL/GenBank/DDBJ databases">
        <authorList>
            <consortium name="Lawrence Berkeley National Laboratory"/>
            <person name="Steindorff A."/>
            <person name="Hensen N."/>
            <person name="Bonometti L."/>
            <person name="Westerberg I."/>
            <person name="Brannstrom I.O."/>
            <person name="Guillou S."/>
            <person name="Cros-Aarteil S."/>
            <person name="Calhoun S."/>
            <person name="Haridas S."/>
            <person name="Kuo A."/>
            <person name="Mondo S."/>
            <person name="Pangilinan J."/>
            <person name="Riley R."/>
            <person name="Labutti K."/>
            <person name="Andreopoulos B."/>
            <person name="Lipzen A."/>
            <person name="Chen C."/>
            <person name="Yanf M."/>
            <person name="Daum C."/>
            <person name="Ng V."/>
            <person name="Clum A."/>
            <person name="Ohm R."/>
            <person name="Martin F."/>
            <person name="Silar P."/>
            <person name="Natvig D."/>
            <person name="Lalanne C."/>
            <person name="Gautier V."/>
            <person name="Ament-Velasquez S.L."/>
            <person name="Kruys A."/>
            <person name="Hutchinson M.I."/>
            <person name="Powell A.J."/>
            <person name="Barry K."/>
            <person name="Miller A.N."/>
            <person name="Grigoriev I.V."/>
            <person name="Debuchy R."/>
            <person name="Gladieux P."/>
            <person name="Thoren M.H."/>
            <person name="Johannesson H."/>
        </authorList>
    </citation>
    <scope>NUCLEOTIDE SEQUENCE</scope>
    <source>
        <strain evidence="2">CBS 731.68</strain>
    </source>
</reference>
<protein>
    <submittedName>
        <fullName evidence="2">Uncharacterized protein</fullName>
    </submittedName>
</protein>
<evidence type="ECO:0000313" key="3">
    <source>
        <dbReference type="Proteomes" id="UP001302602"/>
    </source>
</evidence>
<keyword evidence="3" id="KW-1185">Reference proteome</keyword>
<evidence type="ECO:0000313" key="2">
    <source>
        <dbReference type="EMBL" id="KAK4122752.1"/>
    </source>
</evidence>
<feature type="compositionally biased region" description="Basic residues" evidence="1">
    <location>
        <begin position="41"/>
        <end position="51"/>
    </location>
</feature>
<dbReference type="AlphaFoldDB" id="A0AAN6Z2N1"/>
<sequence length="51" mass="5893">MVRRSPRGNPPQGSSRFVRKPALRKPKRVRRRSLASMQPHGTRKSPRNRGC</sequence>
<dbReference type="EMBL" id="MU853230">
    <property type="protein sequence ID" value="KAK4122752.1"/>
    <property type="molecule type" value="Genomic_DNA"/>
</dbReference>
<evidence type="ECO:0000256" key="1">
    <source>
        <dbReference type="SAM" id="MobiDB-lite"/>
    </source>
</evidence>
<feature type="region of interest" description="Disordered" evidence="1">
    <location>
        <begin position="1"/>
        <end position="51"/>
    </location>
</feature>